<organism evidence="1 2">
    <name type="scientific">Rangifer tarandus platyrhynchus</name>
    <name type="common">Svalbard reindeer</name>
    <dbReference type="NCBI Taxonomy" id="3082113"/>
    <lineage>
        <taxon>Eukaryota</taxon>
        <taxon>Metazoa</taxon>
        <taxon>Chordata</taxon>
        <taxon>Craniata</taxon>
        <taxon>Vertebrata</taxon>
        <taxon>Euteleostomi</taxon>
        <taxon>Mammalia</taxon>
        <taxon>Eutheria</taxon>
        <taxon>Laurasiatheria</taxon>
        <taxon>Artiodactyla</taxon>
        <taxon>Ruminantia</taxon>
        <taxon>Pecora</taxon>
        <taxon>Cervidae</taxon>
        <taxon>Odocoileinae</taxon>
        <taxon>Rangifer</taxon>
    </lineage>
</organism>
<evidence type="ECO:0000313" key="2">
    <source>
        <dbReference type="Proteomes" id="UP001162501"/>
    </source>
</evidence>
<gene>
    <name evidence="1" type="ORF">MRATA1EN22A_LOCUS8229</name>
</gene>
<sequence length="193" mass="20575">MGSPKLEGLTVEEAHCSGLGTPRTVPTPLPDWTARTRSSPFLFRSAPHAGCRNAQERASVGPRRCTRARASARERAPGRTRARWRPRGGRRLGPASRLWERRVAAPRPCQSRTRRSGPGPGPRIGDLCQSPPTPTPPQYSHDPLLAPPYQPPGPLSSASGPALAGTLAQGRFSRASPAPARQPGGRSRAGGPR</sequence>
<reference evidence="1" key="1">
    <citation type="submission" date="2023-05" db="EMBL/GenBank/DDBJ databases">
        <authorList>
            <consortium name="ELIXIR-Norway"/>
        </authorList>
    </citation>
    <scope>NUCLEOTIDE SEQUENCE</scope>
</reference>
<protein>
    <submittedName>
        <fullName evidence="1">Uncharacterized protein</fullName>
    </submittedName>
</protein>
<proteinExistence type="predicted"/>
<dbReference type="EMBL" id="OX596103">
    <property type="protein sequence ID" value="CAM9842767.1"/>
    <property type="molecule type" value="Genomic_DNA"/>
</dbReference>
<evidence type="ECO:0000313" key="1">
    <source>
        <dbReference type="EMBL" id="CAM9842767.1"/>
    </source>
</evidence>
<reference evidence="1" key="2">
    <citation type="submission" date="2025-03" db="EMBL/GenBank/DDBJ databases">
        <authorList>
            <consortium name="ELIXIR-Norway"/>
            <consortium name="Elixir Norway"/>
        </authorList>
    </citation>
    <scope>NUCLEOTIDE SEQUENCE</scope>
</reference>
<dbReference type="Proteomes" id="UP001162501">
    <property type="component" value="Chromosome 19"/>
</dbReference>
<name>A0AC59YMV7_RANTA</name>
<accession>A0AC59YMV7</accession>